<dbReference type="OrthoDB" id="1237875at2"/>
<evidence type="ECO:0000313" key="2">
    <source>
        <dbReference type="Proteomes" id="UP000270185"/>
    </source>
</evidence>
<gene>
    <name evidence="1" type="ORF">EIB73_04580</name>
</gene>
<accession>A0A3G8XG68</accession>
<evidence type="ECO:0008006" key="3">
    <source>
        <dbReference type="Google" id="ProtNLM"/>
    </source>
</evidence>
<protein>
    <recommendedName>
        <fullName evidence="3">Lipoprotein</fullName>
    </recommendedName>
</protein>
<dbReference type="AlphaFoldDB" id="A0A3G8XG68"/>
<dbReference type="EMBL" id="CP034159">
    <property type="protein sequence ID" value="AZI32505.1"/>
    <property type="molecule type" value="Genomic_DNA"/>
</dbReference>
<dbReference type="PROSITE" id="PS51257">
    <property type="entry name" value="PROKAR_LIPOPROTEIN"/>
    <property type="match status" value="1"/>
</dbReference>
<reference evidence="2" key="1">
    <citation type="submission" date="2018-11" db="EMBL/GenBank/DDBJ databases">
        <title>Proposal to divide the Flavobacteriaceae and reorganize its genera based on Amino Acid Identity values calculated from whole genome sequences.</title>
        <authorList>
            <person name="Nicholson A.C."/>
            <person name="Gulvik C.A."/>
            <person name="Whitney A.M."/>
            <person name="Humrighouse B.W."/>
            <person name="Bell M."/>
            <person name="Holmes B."/>
            <person name="Steigerwalt A.G."/>
            <person name="Villarma A."/>
            <person name="Sheth M."/>
            <person name="Batra D."/>
            <person name="Pryor J."/>
            <person name="Bernardet J.-F."/>
            <person name="Hugo C."/>
            <person name="Kampfer P."/>
            <person name="Newman J.D."/>
            <person name="McQuiston J.R."/>
        </authorList>
    </citation>
    <scope>NUCLEOTIDE SEQUENCE [LARGE SCALE GENOMIC DNA]</scope>
    <source>
        <strain evidence="2">G0081</strain>
    </source>
</reference>
<name>A0A3G8XG68_9FLAO</name>
<sequence length="367" mass="43247">MKFVLLLSILLSIFSCQKRPTANFENDKCFNLKKERNAYADFKPVDKKLILDIKYPNLEFEEIKNPTAFDPNYSSYTYSFSNVKDFISPNEFQYLRKFNYQNTEYYLAQNDFGYWLIEYINKIEKPYFLGIATDKYIHIKNSEKFPLISDGKLQVECAFIRLYEQEIQLLSGPKYEAIKDNLLLKINLETIKKDSDHDGFNDLFENYIGLNPNSKDSDKDGINDFEDANPLYKSEESDFTSLYETLTSEIDFYDQTISTEKIQKLRKRNKDEINSKPFVFSVYFSDCTYFKSINPVSEKTLILDEEYLKKDNFSVGTGFNYSDFSLFQKLNDHQFEIQKYHHSGSATFQCEKTKSGWKIAMTQMVQI</sequence>
<dbReference type="RefSeq" id="WP_125023068.1">
    <property type="nucleotide sequence ID" value="NZ_CP034159.1"/>
</dbReference>
<organism evidence="1 2">
    <name type="scientific">Kaistella carnis</name>
    <dbReference type="NCBI Taxonomy" id="1241979"/>
    <lineage>
        <taxon>Bacteria</taxon>
        <taxon>Pseudomonadati</taxon>
        <taxon>Bacteroidota</taxon>
        <taxon>Flavobacteriia</taxon>
        <taxon>Flavobacteriales</taxon>
        <taxon>Weeksellaceae</taxon>
        <taxon>Chryseobacterium group</taxon>
        <taxon>Kaistella</taxon>
    </lineage>
</organism>
<dbReference type="Proteomes" id="UP000270185">
    <property type="component" value="Chromosome"/>
</dbReference>
<keyword evidence="2" id="KW-1185">Reference proteome</keyword>
<evidence type="ECO:0000313" key="1">
    <source>
        <dbReference type="EMBL" id="AZI32505.1"/>
    </source>
</evidence>
<dbReference type="KEGG" id="ccas:EIB73_04580"/>
<proteinExistence type="predicted"/>